<dbReference type="EMBL" id="CABIJS010000123">
    <property type="protein sequence ID" value="VUZ44157.1"/>
    <property type="molecule type" value="Genomic_DNA"/>
</dbReference>
<dbReference type="Gene3D" id="3.40.50.1000">
    <property type="entry name" value="HAD superfamily/HAD-like"/>
    <property type="match status" value="1"/>
</dbReference>
<dbReference type="GO" id="GO:0046404">
    <property type="term" value="F:ATP-dependent polydeoxyribonucleotide 5'-hydroxyl-kinase activity"/>
    <property type="evidence" value="ECO:0007669"/>
    <property type="project" value="TreeGrafter"/>
</dbReference>
<dbReference type="GO" id="GO:0046403">
    <property type="term" value="F:polynucleotide 3'-phosphatase activity"/>
    <property type="evidence" value="ECO:0007669"/>
    <property type="project" value="TreeGrafter"/>
</dbReference>
<dbReference type="InterPro" id="IPR013954">
    <property type="entry name" value="PNK3P"/>
</dbReference>
<reference evidence="1 2" key="1">
    <citation type="submission" date="2019-07" db="EMBL/GenBank/DDBJ databases">
        <authorList>
            <person name="Jastrzebski P J."/>
            <person name="Paukszto L."/>
            <person name="Jastrzebski P J."/>
        </authorList>
    </citation>
    <scope>NUCLEOTIDE SEQUENCE [LARGE SCALE GENOMIC DNA]</scope>
    <source>
        <strain evidence="1 2">WMS-il1</strain>
    </source>
</reference>
<feature type="non-terminal residue" evidence="1">
    <location>
        <position position="401"/>
    </location>
</feature>
<dbReference type="PANTHER" id="PTHR12083">
    <property type="entry name" value="BIFUNCTIONAL POLYNUCLEOTIDE PHOSPHATASE/KINASE"/>
    <property type="match status" value="1"/>
</dbReference>
<dbReference type="NCBIfam" id="TIGR01664">
    <property type="entry name" value="DNA-3'-Pase"/>
    <property type="match status" value="1"/>
</dbReference>
<keyword evidence="2" id="KW-1185">Reference proteome</keyword>
<dbReference type="FunFam" id="3.40.50.300:FF:000737">
    <property type="entry name" value="Bifunctional polynucleotide phosphatase/kinase"/>
    <property type="match status" value="1"/>
</dbReference>
<dbReference type="SUPFAM" id="SSF56784">
    <property type="entry name" value="HAD-like"/>
    <property type="match status" value="1"/>
</dbReference>
<dbReference type="NCBIfam" id="TIGR01662">
    <property type="entry name" value="HAD-SF-IIIA"/>
    <property type="match status" value="1"/>
</dbReference>
<dbReference type="AlphaFoldDB" id="A0A564YA35"/>
<dbReference type="GO" id="GO:0006281">
    <property type="term" value="P:DNA repair"/>
    <property type="evidence" value="ECO:0007669"/>
    <property type="project" value="TreeGrafter"/>
</dbReference>
<accession>A0A564YA35</accession>
<protein>
    <recommendedName>
        <fullName evidence="3">PNK FHA domain-containing protein</fullName>
    </recommendedName>
</protein>
<dbReference type="InterPro" id="IPR023214">
    <property type="entry name" value="HAD_sf"/>
</dbReference>
<evidence type="ECO:0000313" key="1">
    <source>
        <dbReference type="EMBL" id="VUZ44157.1"/>
    </source>
</evidence>
<organism evidence="1 2">
    <name type="scientific">Hymenolepis diminuta</name>
    <name type="common">Rat tapeworm</name>
    <dbReference type="NCBI Taxonomy" id="6216"/>
    <lineage>
        <taxon>Eukaryota</taxon>
        <taxon>Metazoa</taxon>
        <taxon>Spiralia</taxon>
        <taxon>Lophotrochozoa</taxon>
        <taxon>Platyhelminthes</taxon>
        <taxon>Cestoda</taxon>
        <taxon>Eucestoda</taxon>
        <taxon>Cyclophyllidea</taxon>
        <taxon>Hymenolepididae</taxon>
        <taxon>Hymenolepis</taxon>
    </lineage>
</organism>
<dbReference type="InterPro" id="IPR006549">
    <property type="entry name" value="HAD-SF_hydro_IIIA"/>
</dbReference>
<dbReference type="Pfam" id="PF08645">
    <property type="entry name" value="PNK3P"/>
    <property type="match status" value="1"/>
</dbReference>
<evidence type="ECO:0000313" key="2">
    <source>
        <dbReference type="Proteomes" id="UP000321570"/>
    </source>
</evidence>
<gene>
    <name evidence="1" type="ORF">WMSIL1_LOCUS4475</name>
</gene>
<dbReference type="InterPro" id="IPR036412">
    <property type="entry name" value="HAD-like_sf"/>
</dbReference>
<dbReference type="Gene3D" id="3.40.50.300">
    <property type="entry name" value="P-loop containing nucleotide triphosphate hydrolases"/>
    <property type="match status" value="1"/>
</dbReference>
<dbReference type="InterPro" id="IPR027417">
    <property type="entry name" value="P-loop_NTPase"/>
</dbReference>
<dbReference type="GO" id="GO:0003690">
    <property type="term" value="F:double-stranded DNA binding"/>
    <property type="evidence" value="ECO:0007669"/>
    <property type="project" value="TreeGrafter"/>
</dbReference>
<dbReference type="Pfam" id="PF13671">
    <property type="entry name" value="AAA_33"/>
    <property type="match status" value="1"/>
</dbReference>
<dbReference type="Proteomes" id="UP000321570">
    <property type="component" value="Unassembled WGS sequence"/>
</dbReference>
<sequence>MSKRSARAAFGGSDTKKFKQSTLGFEDKLSASGNWNESSNLLIYKDPNAKPSSKVLALDLDGTIITTASGRVFAVNANDWKLLSPKITDILKKYTDDGFAIVIISNQGGLEKDSNRRIPEFKMKFNSIAAKLGVPLRGYFATSNDRLRKPRIGMWETLESDNDGIDINLMESIYCGDAAGRDARGNVKKDHSHCDRLFALNVGITFKTPEELWDGNDTGYSTYPLLFDVTKFRDSFDDGVDPVPSTLKDLKSSVLVIMVGFPASGKSTFCNNYLQNIGFQIVSRDTIKDMKKCISTCQNLLKSGSSVVIDNTNVDASSRSSFLNVAKNLGIPAYACVLKTSLDHARHNEVFRQITCKDHSKISSMVFNMMKSKYQAPTKKEGFTDIFEIPFIPKHSSQTHR</sequence>
<proteinExistence type="predicted"/>
<name>A0A564YA35_HYMDI</name>
<dbReference type="InterPro" id="IPR006551">
    <property type="entry name" value="Polynucleotide_phosphatase"/>
</dbReference>
<evidence type="ECO:0008006" key="3">
    <source>
        <dbReference type="Google" id="ProtNLM"/>
    </source>
</evidence>
<dbReference type="SUPFAM" id="SSF52540">
    <property type="entry name" value="P-loop containing nucleoside triphosphate hydrolases"/>
    <property type="match status" value="1"/>
</dbReference>
<dbReference type="PANTHER" id="PTHR12083:SF9">
    <property type="entry name" value="BIFUNCTIONAL POLYNUCLEOTIDE PHOSPHATASE_KINASE"/>
    <property type="match status" value="1"/>
</dbReference>